<dbReference type="KEGG" id="hbv:ABIV_1028"/>
<evidence type="ECO:0000256" key="2">
    <source>
        <dbReference type="ARBA" id="ARBA00012438"/>
    </source>
</evidence>
<evidence type="ECO:0000256" key="7">
    <source>
        <dbReference type="ARBA" id="ARBA00022840"/>
    </source>
</evidence>
<keyword evidence="7" id="KW-0067">ATP-binding</keyword>
<dbReference type="EC" id="2.7.13.3" evidence="2"/>
<dbReference type="SMART" id="SM00387">
    <property type="entry name" value="HATPase_c"/>
    <property type="match status" value="1"/>
</dbReference>
<evidence type="ECO:0000256" key="8">
    <source>
        <dbReference type="ARBA" id="ARBA00023012"/>
    </source>
</evidence>
<dbReference type="Proteomes" id="UP000253850">
    <property type="component" value="Chromosome"/>
</dbReference>
<dbReference type="PANTHER" id="PTHR43065:SF10">
    <property type="entry name" value="PEROXIDE STRESS-ACTIVATED HISTIDINE KINASE MAK3"/>
    <property type="match status" value="1"/>
</dbReference>
<dbReference type="AlphaFoldDB" id="A0AAX2ACF2"/>
<dbReference type="InterPro" id="IPR005467">
    <property type="entry name" value="His_kinase_dom"/>
</dbReference>
<dbReference type="SUPFAM" id="SSF55874">
    <property type="entry name" value="ATPase domain of HSP90 chaperone/DNA topoisomerase II/histidine kinase"/>
    <property type="match status" value="1"/>
</dbReference>
<dbReference type="InterPro" id="IPR003661">
    <property type="entry name" value="HisK_dim/P_dom"/>
</dbReference>
<evidence type="ECO:0000313" key="14">
    <source>
        <dbReference type="Proteomes" id="UP000289193"/>
    </source>
</evidence>
<dbReference type="SUPFAM" id="SSF47384">
    <property type="entry name" value="Homodimeric domain of signal transducing histidine kinase"/>
    <property type="match status" value="1"/>
</dbReference>
<evidence type="ECO:0000259" key="10">
    <source>
        <dbReference type="PROSITE" id="PS50109"/>
    </source>
</evidence>
<dbReference type="InterPro" id="IPR036890">
    <property type="entry name" value="HATPase_C_sf"/>
</dbReference>
<sequence length="543" mass="63136">MKEKYIKSNSFITIAVSISIVLVLSLISYNFFMQNFESIEKEQNTKNIYSALDIMNKKLSYMEGIVNDYAKWDDTYNFLKDKNEEYIYENFREGTNTLGDIGLDFAIFINLENEIFYTSNVEKEAYKFDGAFIQNILEKFKGEEDLTTLFKSGSNNFYLIKKYVSNSDDTAPKNGFIYAGKLVSKPTLTSIKKVFHRVSLEDRVYKENDLVFDSKYLKNVSVKSLESKNCNCLENVIQLYDKNKNYVFSLITQSQRDLINKGKETILYYNIIISIFLFIVLFLIFRNQRSLEKDNKKLEKRVHEVVSSLREKDQILFQQSKLAQMGEMIGNIAHQWRQPLNSLGLLIQKIEIKYHTNSLDKESLEDIVTRSKLLTNNMSETIDDFMNFFNPGLNDETFFIDDILNKALNLFDSKDMKCEIKLINEVSSKKELSGSKNGLIQVILNLLTNACDSMKDKPFCQIDLIIKEDKNSIFIIVRDYGDGIKKEIFNRIFEPYFTTKFKSQGTGIGLYMSKMIIEQYMNGTLTVKNNKEGATFTIELKYK</sequence>
<gene>
    <name evidence="11" type="ORF">ABIV_1028</name>
    <name evidence="12" type="ORF">CRV05_01910</name>
</gene>
<feature type="transmembrane region" description="Helical" evidence="9">
    <location>
        <begin position="266"/>
        <end position="285"/>
    </location>
</feature>
<accession>A0AAX2ACF2</accession>
<dbReference type="EMBL" id="PDKM01000001">
    <property type="protein sequence ID" value="RXK11146.1"/>
    <property type="molecule type" value="Genomic_DNA"/>
</dbReference>
<dbReference type="InterPro" id="IPR003594">
    <property type="entry name" value="HATPase_dom"/>
</dbReference>
<dbReference type="PANTHER" id="PTHR43065">
    <property type="entry name" value="SENSOR HISTIDINE KINASE"/>
    <property type="match status" value="1"/>
</dbReference>
<evidence type="ECO:0000313" key="11">
    <source>
        <dbReference type="EMBL" id="AXH12033.1"/>
    </source>
</evidence>
<evidence type="ECO:0000256" key="1">
    <source>
        <dbReference type="ARBA" id="ARBA00000085"/>
    </source>
</evidence>
<dbReference type="RefSeq" id="WP_114838880.1">
    <property type="nucleotide sequence ID" value="NZ_CP031217.1"/>
</dbReference>
<keyword evidence="9" id="KW-0472">Membrane</keyword>
<evidence type="ECO:0000256" key="6">
    <source>
        <dbReference type="ARBA" id="ARBA00022777"/>
    </source>
</evidence>
<organism evidence="12 14">
    <name type="scientific">Halarcobacter bivalviorum</name>
    <dbReference type="NCBI Taxonomy" id="663364"/>
    <lineage>
        <taxon>Bacteria</taxon>
        <taxon>Pseudomonadati</taxon>
        <taxon>Campylobacterota</taxon>
        <taxon>Epsilonproteobacteria</taxon>
        <taxon>Campylobacterales</taxon>
        <taxon>Arcobacteraceae</taxon>
        <taxon>Halarcobacter</taxon>
    </lineage>
</organism>
<evidence type="ECO:0000313" key="13">
    <source>
        <dbReference type="Proteomes" id="UP000253850"/>
    </source>
</evidence>
<keyword evidence="5" id="KW-0547">Nucleotide-binding</keyword>
<keyword evidence="4" id="KW-0808">Transferase</keyword>
<proteinExistence type="predicted"/>
<keyword evidence="3" id="KW-0597">Phosphoprotein</keyword>
<keyword evidence="14" id="KW-1185">Reference proteome</keyword>
<protein>
    <recommendedName>
        <fullName evidence="2">histidine kinase</fullName>
        <ecNumber evidence="2">2.7.13.3</ecNumber>
    </recommendedName>
</protein>
<feature type="domain" description="Histidine kinase" evidence="10">
    <location>
        <begin position="331"/>
        <end position="543"/>
    </location>
</feature>
<comment type="catalytic activity">
    <reaction evidence="1">
        <text>ATP + protein L-histidine = ADP + protein N-phospho-L-histidine.</text>
        <dbReference type="EC" id="2.7.13.3"/>
    </reaction>
</comment>
<dbReference type="Proteomes" id="UP000289193">
    <property type="component" value="Unassembled WGS sequence"/>
</dbReference>
<dbReference type="EMBL" id="CP031217">
    <property type="protein sequence ID" value="AXH12033.1"/>
    <property type="molecule type" value="Genomic_DNA"/>
</dbReference>
<evidence type="ECO:0000256" key="4">
    <source>
        <dbReference type="ARBA" id="ARBA00022679"/>
    </source>
</evidence>
<dbReference type="InterPro" id="IPR004358">
    <property type="entry name" value="Sig_transdc_His_kin-like_C"/>
</dbReference>
<keyword evidence="6 11" id="KW-0418">Kinase</keyword>
<keyword evidence="9" id="KW-0812">Transmembrane</keyword>
<evidence type="ECO:0000313" key="12">
    <source>
        <dbReference type="EMBL" id="RXK11146.1"/>
    </source>
</evidence>
<dbReference type="Gene3D" id="3.30.565.10">
    <property type="entry name" value="Histidine kinase-like ATPase, C-terminal domain"/>
    <property type="match status" value="1"/>
</dbReference>
<keyword evidence="8" id="KW-0902">Two-component regulatory system</keyword>
<evidence type="ECO:0000256" key="3">
    <source>
        <dbReference type="ARBA" id="ARBA00022553"/>
    </source>
</evidence>
<evidence type="ECO:0000256" key="5">
    <source>
        <dbReference type="ARBA" id="ARBA00022741"/>
    </source>
</evidence>
<dbReference type="Pfam" id="PF05228">
    <property type="entry name" value="CHASE4"/>
    <property type="match status" value="1"/>
</dbReference>
<dbReference type="PRINTS" id="PR00344">
    <property type="entry name" value="BCTRLSENSOR"/>
</dbReference>
<keyword evidence="9" id="KW-1133">Transmembrane helix</keyword>
<dbReference type="GO" id="GO:0005524">
    <property type="term" value="F:ATP binding"/>
    <property type="evidence" value="ECO:0007669"/>
    <property type="project" value="UniProtKB-KW"/>
</dbReference>
<reference evidence="12 14" key="1">
    <citation type="submission" date="2017-10" db="EMBL/GenBank/DDBJ databases">
        <title>Genomics of the genus Arcobacter.</title>
        <authorList>
            <person name="Perez-Cataluna A."/>
            <person name="Figueras M.J."/>
        </authorList>
    </citation>
    <scope>NUCLEOTIDE SEQUENCE [LARGE SCALE GENOMIC DNA]</scope>
    <source>
        <strain evidence="12 14">CECT 7835</strain>
    </source>
</reference>
<dbReference type="GO" id="GO:0000155">
    <property type="term" value="F:phosphorelay sensor kinase activity"/>
    <property type="evidence" value="ECO:0007669"/>
    <property type="project" value="InterPro"/>
</dbReference>
<feature type="transmembrane region" description="Helical" evidence="9">
    <location>
        <begin position="12"/>
        <end position="32"/>
    </location>
</feature>
<name>A0AAX2ACF2_9BACT</name>
<dbReference type="InterPro" id="IPR007892">
    <property type="entry name" value="CHASE4"/>
</dbReference>
<dbReference type="Pfam" id="PF02518">
    <property type="entry name" value="HATPase_c"/>
    <property type="match status" value="1"/>
</dbReference>
<reference evidence="11 13" key="2">
    <citation type="submission" date="2018-07" db="EMBL/GenBank/DDBJ databases">
        <title>Complete genome of the Arcobacter bivalviorum type strain LMG 26154.</title>
        <authorList>
            <person name="Miller W.G."/>
            <person name="Yee E."/>
            <person name="Bono J.L."/>
        </authorList>
    </citation>
    <scope>NUCLEOTIDE SEQUENCE [LARGE SCALE GENOMIC DNA]</scope>
    <source>
        <strain evidence="11 13">LMG 26154</strain>
    </source>
</reference>
<dbReference type="InterPro" id="IPR036097">
    <property type="entry name" value="HisK_dim/P_sf"/>
</dbReference>
<evidence type="ECO:0000256" key="9">
    <source>
        <dbReference type="SAM" id="Phobius"/>
    </source>
</evidence>
<dbReference type="CDD" id="cd00082">
    <property type="entry name" value="HisKA"/>
    <property type="match status" value="1"/>
</dbReference>
<dbReference type="PROSITE" id="PS50109">
    <property type="entry name" value="HIS_KIN"/>
    <property type="match status" value="1"/>
</dbReference>
<dbReference type="Gene3D" id="1.10.287.130">
    <property type="match status" value="1"/>
</dbReference>